<name>A0ABQ9XVC5_9EUKA</name>
<reference evidence="1 2" key="1">
    <citation type="journal article" date="2022" name="bioRxiv">
        <title>Genomics of Preaxostyla Flagellates Illuminates Evolutionary Transitions and the Path Towards Mitochondrial Loss.</title>
        <authorList>
            <person name="Novak L.V.F."/>
            <person name="Treitli S.C."/>
            <person name="Pyrih J."/>
            <person name="Halakuc P."/>
            <person name="Pipaliya S.V."/>
            <person name="Vacek V."/>
            <person name="Brzon O."/>
            <person name="Soukal P."/>
            <person name="Eme L."/>
            <person name="Dacks J.B."/>
            <person name="Karnkowska A."/>
            <person name="Elias M."/>
            <person name="Hampl V."/>
        </authorList>
    </citation>
    <scope>NUCLEOTIDE SEQUENCE [LARGE SCALE GENOMIC DNA]</scope>
    <source>
        <strain evidence="1">NAU3</strain>
        <tissue evidence="1">Gut</tissue>
    </source>
</reference>
<sequence length="229" mass="26107">MAFQSLLSKVESETTNQFVIWLVHNYIGTWKGNRAETWRRGRILLQTLEQEGFGNHLEQAQLPDQSSMNGYYLRYGESDSVKIEAADCFETTLRDLDWRLALWPNWTLDACLSTAANILDASIASVFALLIAEHRAMVDTPFHCTDERCGNELSHLSDPSPNSPPSCHTRLQTHLCHHSHHMHPLFLHPNERGHLIARLQRVKDTSNLVLVSAITKFELEEFGSDEWSG</sequence>
<organism evidence="1 2">
    <name type="scientific">Blattamonas nauphoetae</name>
    <dbReference type="NCBI Taxonomy" id="2049346"/>
    <lineage>
        <taxon>Eukaryota</taxon>
        <taxon>Metamonada</taxon>
        <taxon>Preaxostyla</taxon>
        <taxon>Oxymonadida</taxon>
        <taxon>Blattamonas</taxon>
    </lineage>
</organism>
<evidence type="ECO:0000313" key="1">
    <source>
        <dbReference type="EMBL" id="KAK2955442.1"/>
    </source>
</evidence>
<dbReference type="EMBL" id="JARBJD010000067">
    <property type="protein sequence ID" value="KAK2955442.1"/>
    <property type="molecule type" value="Genomic_DNA"/>
</dbReference>
<proteinExistence type="predicted"/>
<accession>A0ABQ9XVC5</accession>
<comment type="caution">
    <text evidence="1">The sequence shown here is derived from an EMBL/GenBank/DDBJ whole genome shotgun (WGS) entry which is preliminary data.</text>
</comment>
<keyword evidence="2" id="KW-1185">Reference proteome</keyword>
<protein>
    <submittedName>
        <fullName evidence="1">Uncharacterized protein</fullName>
    </submittedName>
</protein>
<dbReference type="Proteomes" id="UP001281761">
    <property type="component" value="Unassembled WGS sequence"/>
</dbReference>
<evidence type="ECO:0000313" key="2">
    <source>
        <dbReference type="Proteomes" id="UP001281761"/>
    </source>
</evidence>
<gene>
    <name evidence="1" type="ORF">BLNAU_9670</name>
</gene>